<dbReference type="PATRIC" id="fig|930944.6.peg.949"/>
<dbReference type="Pfam" id="PF10734">
    <property type="entry name" value="DUF2523"/>
    <property type="match status" value="1"/>
</dbReference>
<keyword evidence="1" id="KW-1133">Transmembrane helix</keyword>
<organism evidence="2 3">
    <name type="scientific">Yersinia enterocolitica subsp. palearctica serotype O:3 (strain DSM 13030 / CIP 106945 / Y11)</name>
    <dbReference type="NCBI Taxonomy" id="930944"/>
    <lineage>
        <taxon>Bacteria</taxon>
        <taxon>Pseudomonadati</taxon>
        <taxon>Pseudomonadota</taxon>
        <taxon>Gammaproteobacteria</taxon>
        <taxon>Enterobacterales</taxon>
        <taxon>Yersiniaceae</taxon>
        <taxon>Yersinia</taxon>
    </lineage>
</organism>
<keyword evidence="1" id="KW-0472">Membrane</keyword>
<evidence type="ECO:0000313" key="3">
    <source>
        <dbReference type="Proteomes" id="UP000008084"/>
    </source>
</evidence>
<reference evidence="2 3" key="1">
    <citation type="journal article" date="2011" name="J. Bacteriol.">
        <title>Complete genome sequence of Yersinia enterocolitica subsp. palearctica serogroup O:3.</title>
        <authorList>
            <person name="Batzilla J."/>
            <person name="Hoper D."/>
            <person name="Antonenka U."/>
            <person name="Heesemann J."/>
            <person name="Rakin A."/>
        </authorList>
    </citation>
    <scope>NUCLEOTIDE SEQUENCE [LARGE SCALE GENOMIC DNA]</scope>
    <source>
        <strain evidence="3">DSM 13030 / CIP 106945 / Y11</strain>
    </source>
</reference>
<dbReference type="GeneID" id="31409063"/>
<dbReference type="AlphaFoldDB" id="A0A0H3NZF3"/>
<feature type="transmembrane region" description="Helical" evidence="1">
    <location>
        <begin position="20"/>
        <end position="42"/>
    </location>
</feature>
<protein>
    <submittedName>
        <fullName evidence="2">Putative phage-related membrane protein</fullName>
    </submittedName>
</protein>
<dbReference type="Proteomes" id="UP000008084">
    <property type="component" value="Chromosome"/>
</dbReference>
<sequence length="95" mass="10683">MFGILISALNTLLGFVFRSLIIKFVVFFALYFVVQGFVEILVELLPDSSNLSSLFANLSDGFWFFINLSKLPQGISMIISSMATRFIIRRIPVIG</sequence>
<accession>A0A0H3NZF3</accession>
<proteinExistence type="predicted"/>
<keyword evidence="1" id="KW-0812">Transmembrane</keyword>
<evidence type="ECO:0000313" key="2">
    <source>
        <dbReference type="EMBL" id="CBY27220.1"/>
    </source>
</evidence>
<evidence type="ECO:0000256" key="1">
    <source>
        <dbReference type="SAM" id="Phobius"/>
    </source>
</evidence>
<dbReference type="KEGG" id="yey:Y11_09611"/>
<dbReference type="InterPro" id="IPR019670">
    <property type="entry name" value="DUF2523"/>
</dbReference>
<gene>
    <name evidence="2" type="ordered locus">Y11_09611</name>
</gene>
<dbReference type="HOGENOM" id="CLU_169081_0_0_6"/>
<dbReference type="EMBL" id="FR729477">
    <property type="protein sequence ID" value="CBY27220.1"/>
    <property type="molecule type" value="Genomic_DNA"/>
</dbReference>
<dbReference type="RefSeq" id="WP_014608941.1">
    <property type="nucleotide sequence ID" value="NC_017564.1"/>
</dbReference>
<name>A0A0H3NZF3_YERE1</name>
<feature type="transmembrane region" description="Helical" evidence="1">
    <location>
        <begin position="62"/>
        <end position="88"/>
    </location>
</feature>